<dbReference type="GO" id="GO:0071555">
    <property type="term" value="P:cell wall organization"/>
    <property type="evidence" value="ECO:0007669"/>
    <property type="project" value="UniProtKB-KW"/>
</dbReference>
<dbReference type="Pfam" id="PF03808">
    <property type="entry name" value="Glyco_tran_WecG"/>
    <property type="match status" value="1"/>
</dbReference>
<keyword evidence="4 5" id="KW-0961">Cell wall biogenesis/degradation</keyword>
<dbReference type="EMBL" id="CP014806">
    <property type="protein sequence ID" value="AMW98114.1"/>
    <property type="molecule type" value="Genomic_DNA"/>
</dbReference>
<gene>
    <name evidence="6" type="ORF">ATY39_00980</name>
</gene>
<evidence type="ECO:0000313" key="7">
    <source>
        <dbReference type="Proteomes" id="UP000076021"/>
    </source>
</evidence>
<dbReference type="PANTHER" id="PTHR34136:SF1">
    <property type="entry name" value="UDP-N-ACETYL-D-MANNOSAMINURONIC ACID TRANSFERASE"/>
    <property type="match status" value="1"/>
</dbReference>
<sequence>MKKINILGIPFVDTTKKEFVSHVLTLATSNKEPISIVTANPEIVMLTKENAQYEQYVQRSTYVVADGIGVVIGSKILGTPLRERIPGYELVHAFMKNADVNKNRFFFYGGKPGVAEAAAKKAIALYPHINIVGTADGYGDRDAVATQAASLKPDFIFIATGAPKQEEWIANHRHQFEHCVLMGVGGSLDVLSGNVRRAPQLFIKLNLEWFYRLITQPTRIKRMMKIPLFLLKVLQSK</sequence>
<keyword evidence="7" id="KW-1185">Reference proteome</keyword>
<evidence type="ECO:0000256" key="4">
    <source>
        <dbReference type="ARBA" id="ARBA00023316"/>
    </source>
</evidence>
<reference evidence="6 7" key="1">
    <citation type="journal article" date="2016" name="Genome Announc.">
        <title>Whole-Genome Sequence of Rummeliibacillus stabekisii Strain PP9 Isolated from Antarctic Soil.</title>
        <authorList>
            <person name="da Mota F.F."/>
            <person name="Vollu R.E."/>
            <person name="Jurelevicius D."/>
            <person name="Seldin L."/>
        </authorList>
    </citation>
    <scope>NUCLEOTIDE SEQUENCE [LARGE SCALE GENOMIC DNA]</scope>
    <source>
        <strain evidence="6 7">PP9</strain>
    </source>
</reference>
<dbReference type="Proteomes" id="UP000076021">
    <property type="component" value="Chromosome"/>
</dbReference>
<dbReference type="UniPathway" id="UPA00632"/>
<organism evidence="6 7">
    <name type="scientific">Rummeliibacillus stabekisii</name>
    <dbReference type="NCBI Taxonomy" id="241244"/>
    <lineage>
        <taxon>Bacteria</taxon>
        <taxon>Bacillati</taxon>
        <taxon>Bacillota</taxon>
        <taxon>Bacilli</taxon>
        <taxon>Bacillales</taxon>
        <taxon>Caryophanaceae</taxon>
        <taxon>Rummeliibacillus</taxon>
    </lineage>
</organism>
<comment type="catalytic activity">
    <reaction evidence="5">
        <text>UDP-N-acetyl-alpha-D-mannosamine + N-acetyl-alpha-D-glucosaminyl-di-trans,octa-cis-undecaprenyl diphosphate = N-acetyl-beta-D-mannosaminyl-(1-&gt;4)-N-acetyl-alpha-D-glucosaminyl di-trans,octa-cis-undecaprenyl diphosphate + UDP + H(+)</text>
        <dbReference type="Rhea" id="RHEA:16053"/>
        <dbReference type="ChEBI" id="CHEBI:15378"/>
        <dbReference type="ChEBI" id="CHEBI:58223"/>
        <dbReference type="ChEBI" id="CHEBI:62959"/>
        <dbReference type="ChEBI" id="CHEBI:68623"/>
        <dbReference type="ChEBI" id="CHEBI:132210"/>
        <dbReference type="EC" id="2.4.1.187"/>
    </reaction>
</comment>
<evidence type="ECO:0000256" key="1">
    <source>
        <dbReference type="ARBA" id="ARBA00022676"/>
    </source>
</evidence>
<dbReference type="OrthoDB" id="9771846at2"/>
<dbReference type="GO" id="GO:0047244">
    <property type="term" value="F:N-acetylglucosaminyldiphosphoundecaprenol N-acetyl-beta-D-mannosaminyltransferase activity"/>
    <property type="evidence" value="ECO:0007669"/>
    <property type="project" value="UniProtKB-UniRule"/>
</dbReference>
<accession>A0A143H8Q8</accession>
<comment type="pathway">
    <text evidence="5">Cell wall biogenesis; teichoic acid biosynthesis.</text>
</comment>
<dbReference type="InterPro" id="IPR004629">
    <property type="entry name" value="WecG_TagA_CpsF"/>
</dbReference>
<evidence type="ECO:0000256" key="5">
    <source>
        <dbReference type="HAMAP-Rule" id="MF_02070"/>
    </source>
</evidence>
<dbReference type="AlphaFoldDB" id="A0A143H8Q8"/>
<dbReference type="PANTHER" id="PTHR34136">
    <property type="match status" value="1"/>
</dbReference>
<keyword evidence="2 5" id="KW-0808">Transferase</keyword>
<keyword evidence="3 5" id="KW-0777">Teichoic acid biosynthesis</keyword>
<dbReference type="GO" id="GO:0019350">
    <property type="term" value="P:teichoic acid biosynthetic process"/>
    <property type="evidence" value="ECO:0007669"/>
    <property type="project" value="UniProtKB-UniRule"/>
</dbReference>
<protein>
    <recommendedName>
        <fullName evidence="5">N-acetylglucosaminyldiphosphoundecaprenol N-acetyl-beta-D-mannosaminyltransferase</fullName>
        <ecNumber evidence="5">2.4.1.187</ecNumber>
    </recommendedName>
    <alternativeName>
        <fullName evidence="5">N-acetylmannosaminyltransferase</fullName>
    </alternativeName>
    <alternativeName>
        <fullName evidence="5">UDP-N-acetylmannosamine transferase</fullName>
    </alternativeName>
    <alternativeName>
        <fullName evidence="5">UDP-N-acetylmannosamine:N-acetylglucosaminyl pyrophosphorylundecaprenol N-acetylmannosaminyltransferase</fullName>
    </alternativeName>
</protein>
<comment type="function">
    <text evidence="5">Catalyzes the conversion of GlcNAc-PP-undecaprenol into ManNAc-GlcNAc-PP-undecaprenol, the first committed lipid intermediate in the de novo synthesis of teichoic acid.</text>
</comment>
<evidence type="ECO:0000256" key="2">
    <source>
        <dbReference type="ARBA" id="ARBA00022679"/>
    </source>
</evidence>
<dbReference type="HAMAP" id="MF_02070">
    <property type="entry name" value="TagA_TarA"/>
    <property type="match status" value="1"/>
</dbReference>
<dbReference type="RefSeq" id="WP_066784509.1">
    <property type="nucleotide sequence ID" value="NZ_CP014806.1"/>
</dbReference>
<proteinExistence type="inferred from homology"/>
<comment type="similarity">
    <text evidence="5">Belongs to the glycosyltransferase 26 family. TagA/TarA subfamily.</text>
</comment>
<evidence type="ECO:0000256" key="3">
    <source>
        <dbReference type="ARBA" id="ARBA00022944"/>
    </source>
</evidence>
<name>A0A143H8Q8_9BACL</name>
<dbReference type="KEGG" id="rst:ATY39_00980"/>
<evidence type="ECO:0000313" key="6">
    <source>
        <dbReference type="EMBL" id="AMW98114.1"/>
    </source>
</evidence>
<dbReference type="EC" id="2.4.1.187" evidence="5"/>
<keyword evidence="1 5" id="KW-0328">Glycosyltransferase</keyword>
<dbReference type="NCBIfam" id="TIGR00696">
    <property type="entry name" value="wecG_tagA_cpsF"/>
    <property type="match status" value="1"/>
</dbReference>
<reference evidence="7" key="2">
    <citation type="submission" date="2016-03" db="EMBL/GenBank/DDBJ databases">
        <authorList>
            <person name="Ploux O."/>
        </authorList>
    </citation>
    <scope>NUCLEOTIDE SEQUENCE [LARGE SCALE GENOMIC DNA]</scope>
    <source>
        <strain evidence="7">PP9</strain>
    </source>
</reference>
<dbReference type="CDD" id="cd06533">
    <property type="entry name" value="Glyco_transf_WecG_TagA"/>
    <property type="match status" value="1"/>
</dbReference>
<dbReference type="InterPro" id="IPR034714">
    <property type="entry name" value="TagA_TarA"/>
</dbReference>
<dbReference type="STRING" id="241244.ATY39_00980"/>